<gene>
    <name evidence="9" type="ORF">DdX_03885</name>
</gene>
<dbReference type="Gene3D" id="3.40.50.1240">
    <property type="entry name" value="Phosphoglycerate mutase-like"/>
    <property type="match status" value="1"/>
</dbReference>
<name>A0AAD4RBK4_9BILA</name>
<comment type="similarity">
    <text evidence="2">Belongs to the histidine acid phosphatase family.</text>
</comment>
<protein>
    <recommendedName>
        <fullName evidence="3">acid phosphatase</fullName>
        <ecNumber evidence="3">3.1.3.2</ecNumber>
    </recommendedName>
</protein>
<organism evidence="9 10">
    <name type="scientific">Ditylenchus destructor</name>
    <dbReference type="NCBI Taxonomy" id="166010"/>
    <lineage>
        <taxon>Eukaryota</taxon>
        <taxon>Metazoa</taxon>
        <taxon>Ecdysozoa</taxon>
        <taxon>Nematoda</taxon>
        <taxon>Chromadorea</taxon>
        <taxon>Rhabditida</taxon>
        <taxon>Tylenchina</taxon>
        <taxon>Tylenchomorpha</taxon>
        <taxon>Sphaerularioidea</taxon>
        <taxon>Anguinidae</taxon>
        <taxon>Anguininae</taxon>
        <taxon>Ditylenchus</taxon>
    </lineage>
</organism>
<dbReference type="SUPFAM" id="SSF53254">
    <property type="entry name" value="Phosphoglycerate mutase-like"/>
    <property type="match status" value="1"/>
</dbReference>
<dbReference type="GO" id="GO:0003993">
    <property type="term" value="F:acid phosphatase activity"/>
    <property type="evidence" value="ECO:0007669"/>
    <property type="project" value="UniProtKB-EC"/>
</dbReference>
<dbReference type="CDD" id="cd07061">
    <property type="entry name" value="HP_HAP_like"/>
    <property type="match status" value="1"/>
</dbReference>
<dbReference type="InterPro" id="IPR050645">
    <property type="entry name" value="Histidine_acid_phosphatase"/>
</dbReference>
<feature type="transmembrane region" description="Helical" evidence="8">
    <location>
        <begin position="399"/>
        <end position="424"/>
    </location>
</feature>
<dbReference type="InterPro" id="IPR000560">
    <property type="entry name" value="His_Pase_clade-2"/>
</dbReference>
<dbReference type="PANTHER" id="PTHR11567:SF211">
    <property type="entry name" value="PROSTATIC ACID PHOSPHATASE"/>
    <property type="match status" value="1"/>
</dbReference>
<comment type="catalytic activity">
    <reaction evidence="1">
        <text>a phosphate monoester + H2O = an alcohol + phosphate</text>
        <dbReference type="Rhea" id="RHEA:15017"/>
        <dbReference type="ChEBI" id="CHEBI:15377"/>
        <dbReference type="ChEBI" id="CHEBI:30879"/>
        <dbReference type="ChEBI" id="CHEBI:43474"/>
        <dbReference type="ChEBI" id="CHEBI:67140"/>
        <dbReference type="EC" id="3.1.3.2"/>
    </reaction>
</comment>
<keyword evidence="7" id="KW-0325">Glycoprotein</keyword>
<dbReference type="EC" id="3.1.3.2" evidence="3"/>
<evidence type="ECO:0000256" key="2">
    <source>
        <dbReference type="ARBA" id="ARBA00005375"/>
    </source>
</evidence>
<keyword evidence="6" id="KW-1015">Disulfide bond</keyword>
<dbReference type="PANTHER" id="PTHR11567">
    <property type="entry name" value="ACID PHOSPHATASE-RELATED"/>
    <property type="match status" value="1"/>
</dbReference>
<proteinExistence type="inferred from homology"/>
<keyword evidence="4" id="KW-0732">Signal</keyword>
<evidence type="ECO:0000256" key="5">
    <source>
        <dbReference type="ARBA" id="ARBA00022801"/>
    </source>
</evidence>
<dbReference type="Pfam" id="PF00328">
    <property type="entry name" value="His_Phos_2"/>
    <property type="match status" value="1"/>
</dbReference>
<evidence type="ECO:0000256" key="7">
    <source>
        <dbReference type="ARBA" id="ARBA00023180"/>
    </source>
</evidence>
<dbReference type="InterPro" id="IPR029033">
    <property type="entry name" value="His_PPase_superfam"/>
</dbReference>
<dbReference type="EMBL" id="JAKKPZ010000003">
    <property type="protein sequence ID" value="KAI1723714.1"/>
    <property type="molecule type" value="Genomic_DNA"/>
</dbReference>
<evidence type="ECO:0000256" key="4">
    <source>
        <dbReference type="ARBA" id="ARBA00022729"/>
    </source>
</evidence>
<keyword evidence="8" id="KW-0472">Membrane</keyword>
<dbReference type="AlphaFoldDB" id="A0AAD4RBK4"/>
<keyword evidence="8" id="KW-1133">Transmembrane helix</keyword>
<comment type="caution">
    <text evidence="9">The sequence shown here is derived from an EMBL/GenBank/DDBJ whole genome shotgun (WGS) entry which is preliminary data.</text>
</comment>
<keyword evidence="8" id="KW-0812">Transmembrane</keyword>
<evidence type="ECO:0000313" key="10">
    <source>
        <dbReference type="Proteomes" id="UP001201812"/>
    </source>
</evidence>
<reference evidence="9" key="1">
    <citation type="submission" date="2022-01" db="EMBL/GenBank/DDBJ databases">
        <title>Genome Sequence Resource for Two Populations of Ditylenchus destructor, the Migratory Endoparasitic Phytonematode.</title>
        <authorList>
            <person name="Zhang H."/>
            <person name="Lin R."/>
            <person name="Xie B."/>
        </authorList>
    </citation>
    <scope>NUCLEOTIDE SEQUENCE</scope>
    <source>
        <strain evidence="9">BazhouSP</strain>
    </source>
</reference>
<evidence type="ECO:0000256" key="3">
    <source>
        <dbReference type="ARBA" id="ARBA00012646"/>
    </source>
</evidence>
<evidence type="ECO:0000256" key="1">
    <source>
        <dbReference type="ARBA" id="ARBA00000032"/>
    </source>
</evidence>
<keyword evidence="5" id="KW-0378">Hydrolase</keyword>
<dbReference type="Proteomes" id="UP001201812">
    <property type="component" value="Unassembled WGS sequence"/>
</dbReference>
<evidence type="ECO:0000313" key="9">
    <source>
        <dbReference type="EMBL" id="KAI1723714.1"/>
    </source>
</evidence>
<keyword evidence="10" id="KW-1185">Reference proteome</keyword>
<accession>A0AAD4RBK4</accession>
<evidence type="ECO:0000256" key="6">
    <source>
        <dbReference type="ARBA" id="ARBA00023157"/>
    </source>
</evidence>
<evidence type="ECO:0000256" key="8">
    <source>
        <dbReference type="SAM" id="Phobius"/>
    </source>
</evidence>
<sequence>MTPDRLIFLQAAWRHGDRSPLNTFKNDINQEDKWEQGWGQLTTRGMSQHVKLGRKLREKYVKDLQFISGTYKNHEIYVRSTDVNRTLTSAISNLIGFYGEGAREGVDYPNIPDWPMHFIPIAVHTVDTDNDHVGNPGAFCPRGDAIKKLVRKTPEYKQLMKEKEWLFHNLTIYCGEEINPTNFGMVATALYIEDIWSLTRNPWVTRELMNEINDVNWILKSWHNGERLKPYKGFDFSLELAKIRGGGIIWDMITNMRSKMDCLKQTRPNVSRKKEISPLCNWVNPLKYYVYSVHDTTLAALFATFGFNKTNYDIDGYPHYSACVTVELWQRVDGSNYIKVHYWIPGDEIKIVELTNHIVGCENGCSLEQFAARSLRYKAEPTPEIHCQNTELGEAGSSAMPILIISAFNLLGLAVSNFGFNYLLM</sequence>